<dbReference type="InterPro" id="IPR001387">
    <property type="entry name" value="Cro/C1-type_HTH"/>
</dbReference>
<dbReference type="SUPFAM" id="SSF47413">
    <property type="entry name" value="lambda repressor-like DNA-binding domains"/>
    <property type="match status" value="1"/>
</dbReference>
<keyword evidence="1 3" id="KW-0238">DNA-binding</keyword>
<dbReference type="CDD" id="cd00093">
    <property type="entry name" value="HTH_XRE"/>
    <property type="match status" value="1"/>
</dbReference>
<dbReference type="AlphaFoldDB" id="A0A7J0BH56"/>
<accession>A0A7J0BH56</accession>
<dbReference type="PANTHER" id="PTHR46797:SF19">
    <property type="entry name" value="BLL2473 PROTEIN"/>
    <property type="match status" value="1"/>
</dbReference>
<dbReference type="InterPro" id="IPR011051">
    <property type="entry name" value="RmlC_Cupin_sf"/>
</dbReference>
<reference evidence="3 4" key="1">
    <citation type="submission" date="2020-05" db="EMBL/GenBank/DDBJ databases">
        <title>Draft genome sequence of Desulfovibrio sp. strain HN2T.</title>
        <authorList>
            <person name="Ueno A."/>
            <person name="Tamazawa S."/>
            <person name="Tamamura S."/>
            <person name="Murakami T."/>
            <person name="Kiyama T."/>
            <person name="Inomata H."/>
            <person name="Amano Y."/>
            <person name="Miyakawa K."/>
            <person name="Tamaki H."/>
            <person name="Naganuma T."/>
            <person name="Kaneko K."/>
        </authorList>
    </citation>
    <scope>NUCLEOTIDE SEQUENCE [LARGE SCALE GENOMIC DNA]</scope>
    <source>
        <strain evidence="3 4">HN2</strain>
    </source>
</reference>
<dbReference type="SMART" id="SM00530">
    <property type="entry name" value="HTH_XRE"/>
    <property type="match status" value="1"/>
</dbReference>
<dbReference type="InterPro" id="IPR014710">
    <property type="entry name" value="RmlC-like_jellyroll"/>
</dbReference>
<dbReference type="Pfam" id="PF07883">
    <property type="entry name" value="Cupin_2"/>
    <property type="match status" value="1"/>
</dbReference>
<dbReference type="Gene3D" id="1.10.260.40">
    <property type="entry name" value="lambda repressor-like DNA-binding domains"/>
    <property type="match status" value="1"/>
</dbReference>
<evidence type="ECO:0000256" key="1">
    <source>
        <dbReference type="ARBA" id="ARBA00023125"/>
    </source>
</evidence>
<dbReference type="GO" id="GO:0005829">
    <property type="term" value="C:cytosol"/>
    <property type="evidence" value="ECO:0007669"/>
    <property type="project" value="TreeGrafter"/>
</dbReference>
<dbReference type="EMBL" id="BLVO01000012">
    <property type="protein sequence ID" value="GFM32522.1"/>
    <property type="molecule type" value="Genomic_DNA"/>
</dbReference>
<dbReference type="Pfam" id="PF01381">
    <property type="entry name" value="HTH_3"/>
    <property type="match status" value="1"/>
</dbReference>
<dbReference type="GO" id="GO:0003677">
    <property type="term" value="F:DNA binding"/>
    <property type="evidence" value="ECO:0007669"/>
    <property type="project" value="UniProtKB-KW"/>
</dbReference>
<dbReference type="InterPro" id="IPR050807">
    <property type="entry name" value="TransReg_Diox_bact_type"/>
</dbReference>
<sequence>MSVEKLGVRIRKYREERKMTREDLAAAADVQLAVITALEDSDLCPSIAPLQKIARALNVRLGTFMDDQVSTDPLVVRKASREADLTMQKADDKRPAFRFHSLGKGKTDRNMEPFFVEISPEPEEDRKLSSHQGEEFIVVVSGKLQIIYGKEEYILEAGDSIYYNSIVPHYAGAAGDGPAEIYAVIYYP</sequence>
<evidence type="ECO:0000259" key="2">
    <source>
        <dbReference type="PROSITE" id="PS50943"/>
    </source>
</evidence>
<dbReference type="Gene3D" id="2.60.120.10">
    <property type="entry name" value="Jelly Rolls"/>
    <property type="match status" value="1"/>
</dbReference>
<keyword evidence="4" id="KW-1185">Reference proteome</keyword>
<evidence type="ECO:0000313" key="4">
    <source>
        <dbReference type="Proteomes" id="UP000503840"/>
    </source>
</evidence>
<dbReference type="CDD" id="cd02209">
    <property type="entry name" value="cupin_XRE_C"/>
    <property type="match status" value="1"/>
</dbReference>
<dbReference type="Proteomes" id="UP000503840">
    <property type="component" value="Unassembled WGS sequence"/>
</dbReference>
<dbReference type="PROSITE" id="PS50943">
    <property type="entry name" value="HTH_CROC1"/>
    <property type="match status" value="1"/>
</dbReference>
<evidence type="ECO:0000313" key="3">
    <source>
        <dbReference type="EMBL" id="GFM32522.1"/>
    </source>
</evidence>
<dbReference type="RefSeq" id="WP_174404225.1">
    <property type="nucleotide sequence ID" value="NZ_BLVO01000012.1"/>
</dbReference>
<dbReference type="InterPro" id="IPR013096">
    <property type="entry name" value="Cupin_2"/>
</dbReference>
<comment type="caution">
    <text evidence="3">The sequence shown here is derived from an EMBL/GenBank/DDBJ whole genome shotgun (WGS) entry which is preliminary data.</text>
</comment>
<feature type="domain" description="HTH cro/C1-type" evidence="2">
    <location>
        <begin position="10"/>
        <end position="64"/>
    </location>
</feature>
<dbReference type="InterPro" id="IPR010982">
    <property type="entry name" value="Lambda_DNA-bd_dom_sf"/>
</dbReference>
<proteinExistence type="predicted"/>
<protein>
    <submittedName>
        <fullName evidence="3">DNA-binding protein</fullName>
    </submittedName>
</protein>
<name>A0A7J0BH56_9BACT</name>
<dbReference type="SUPFAM" id="SSF51182">
    <property type="entry name" value="RmlC-like cupins"/>
    <property type="match status" value="1"/>
</dbReference>
<dbReference type="PANTHER" id="PTHR46797">
    <property type="entry name" value="HTH-TYPE TRANSCRIPTIONAL REGULATOR"/>
    <property type="match status" value="1"/>
</dbReference>
<gene>
    <name evidence="3" type="ORF">DSM101010T_08870</name>
</gene>
<dbReference type="GO" id="GO:0003700">
    <property type="term" value="F:DNA-binding transcription factor activity"/>
    <property type="evidence" value="ECO:0007669"/>
    <property type="project" value="TreeGrafter"/>
</dbReference>
<organism evidence="3 4">
    <name type="scientific">Desulfovibrio subterraneus</name>
    <dbReference type="NCBI Taxonomy" id="2718620"/>
    <lineage>
        <taxon>Bacteria</taxon>
        <taxon>Pseudomonadati</taxon>
        <taxon>Thermodesulfobacteriota</taxon>
        <taxon>Desulfovibrionia</taxon>
        <taxon>Desulfovibrionales</taxon>
        <taxon>Desulfovibrionaceae</taxon>
        <taxon>Desulfovibrio</taxon>
    </lineage>
</organism>